<dbReference type="EMBL" id="FNEJ01000010">
    <property type="protein sequence ID" value="SDI80314.1"/>
    <property type="molecule type" value="Genomic_DNA"/>
</dbReference>
<evidence type="ECO:0000313" key="1">
    <source>
        <dbReference type="EMBL" id="SDI80314.1"/>
    </source>
</evidence>
<dbReference type="AlphaFoldDB" id="A0A1G8NJA9"/>
<proteinExistence type="predicted"/>
<gene>
    <name evidence="1" type="ORF">SAMN04487993_1010100</name>
</gene>
<protein>
    <recommendedName>
        <fullName evidence="3">Methyltransferase domain-containing protein</fullName>
    </recommendedName>
</protein>
<keyword evidence="2" id="KW-1185">Reference proteome</keyword>
<reference evidence="1 2" key="1">
    <citation type="submission" date="2016-10" db="EMBL/GenBank/DDBJ databases">
        <authorList>
            <person name="de Groot N.N."/>
        </authorList>
    </citation>
    <scope>NUCLEOTIDE SEQUENCE [LARGE SCALE GENOMIC DNA]</scope>
    <source>
        <strain evidence="1 2">DSM 26424</strain>
    </source>
</reference>
<dbReference type="STRING" id="555512.SAMN04487993_1010100"/>
<accession>A0A1G8NJA9</accession>
<name>A0A1G8NJA9_9RHOB</name>
<evidence type="ECO:0008006" key="3">
    <source>
        <dbReference type="Google" id="ProtNLM"/>
    </source>
</evidence>
<dbReference type="SUPFAM" id="SSF53335">
    <property type="entry name" value="S-adenosyl-L-methionine-dependent methyltransferases"/>
    <property type="match status" value="1"/>
</dbReference>
<dbReference type="Gene3D" id="3.40.50.150">
    <property type="entry name" value="Vaccinia Virus protein VP39"/>
    <property type="match status" value="1"/>
</dbReference>
<evidence type="ECO:0000313" key="2">
    <source>
        <dbReference type="Proteomes" id="UP000199093"/>
    </source>
</evidence>
<dbReference type="InterPro" id="IPR029063">
    <property type="entry name" value="SAM-dependent_MTases_sf"/>
</dbReference>
<organism evidence="1 2">
    <name type="scientific">Salipiger marinus</name>
    <dbReference type="NCBI Taxonomy" id="555512"/>
    <lineage>
        <taxon>Bacteria</taxon>
        <taxon>Pseudomonadati</taxon>
        <taxon>Pseudomonadota</taxon>
        <taxon>Alphaproteobacteria</taxon>
        <taxon>Rhodobacterales</taxon>
        <taxon>Roseobacteraceae</taxon>
        <taxon>Salipiger</taxon>
    </lineage>
</organism>
<dbReference type="Proteomes" id="UP000199093">
    <property type="component" value="Unassembled WGS sequence"/>
</dbReference>
<sequence>MIRHAARCVAVSDSAAAILPLDLRAGCAHVRAMAQSPYDTPGFYDTAVATGRHRDIVGGRWEETGRAQMAVLQAAGLLPQHHLLDIGAGALRLGCKAVPYLEPGHYWATDASRALMLAGHARELADPARLDPAQLVQDAEFACPGIPDTITHAIAFAVFPHLPMAALRRALTRLQRFPRLEQLLFTVFLVPDAAQAARPYRQRDGVVTHDLRVPYHVLAEDVAHMARVTGWALTRHDTLLPRGQVLFSARPLARSDAG</sequence>